<comment type="pathway">
    <text evidence="4 16">Cofactor biosynthesis; coenzyme A biosynthesis; CoA from (R)-pantothenate: step 1/5.</text>
</comment>
<evidence type="ECO:0000256" key="12">
    <source>
        <dbReference type="ARBA" id="ARBA00022958"/>
    </source>
</evidence>
<proteinExistence type="inferred from homology"/>
<comment type="caution">
    <text evidence="16">Lacks conserved residue(s) required for the propagation of feature annotation.</text>
</comment>
<dbReference type="UniPathway" id="UPA00241">
    <property type="reaction ID" value="UER00352"/>
</dbReference>
<comment type="subunit">
    <text evidence="5 16">Homodimer.</text>
</comment>
<feature type="binding site" evidence="16">
    <location>
        <position position="120"/>
    </location>
    <ligand>
        <name>ATP</name>
        <dbReference type="ChEBI" id="CHEBI:30616"/>
    </ligand>
</feature>
<evidence type="ECO:0000256" key="14">
    <source>
        <dbReference type="ARBA" id="ARBA00038036"/>
    </source>
</evidence>
<dbReference type="GO" id="GO:0015937">
    <property type="term" value="P:coenzyme A biosynthetic process"/>
    <property type="evidence" value="ECO:0007669"/>
    <property type="project" value="UniProtKB-UniRule"/>
</dbReference>
<comment type="similarity">
    <text evidence="14 16">Belongs to the type III pantothenate kinase family.</text>
</comment>
<dbReference type="RefSeq" id="WP_041096165.1">
    <property type="nucleotide sequence ID" value="NZ_AP012547.1"/>
</dbReference>
<evidence type="ECO:0000256" key="11">
    <source>
        <dbReference type="ARBA" id="ARBA00022840"/>
    </source>
</evidence>
<evidence type="ECO:0000256" key="5">
    <source>
        <dbReference type="ARBA" id="ARBA00011738"/>
    </source>
</evidence>
<comment type="cofactor">
    <cofactor evidence="16">
        <name>NH4(+)</name>
        <dbReference type="ChEBI" id="CHEBI:28938"/>
    </cofactor>
    <cofactor evidence="16">
        <name>K(+)</name>
        <dbReference type="ChEBI" id="CHEBI:29103"/>
    </cofactor>
    <text evidence="16">A monovalent cation. Ammonium or potassium.</text>
</comment>
<protein>
    <recommendedName>
        <fullName evidence="15 16">Type III pantothenate kinase</fullName>
        <ecNumber evidence="6 16">2.7.1.33</ecNumber>
    </recommendedName>
    <alternativeName>
        <fullName evidence="16">PanK-III</fullName>
    </alternativeName>
    <alternativeName>
        <fullName evidence="16">Pantothenic acid kinase</fullName>
    </alternativeName>
</protein>
<evidence type="ECO:0000256" key="13">
    <source>
        <dbReference type="ARBA" id="ARBA00022993"/>
    </source>
</evidence>
<dbReference type="KEGG" id="shd:SUTH_00048"/>
<feature type="binding site" evidence="16">
    <location>
        <position position="170"/>
    </location>
    <ligand>
        <name>substrate</name>
    </ligand>
</feature>
<comment type="catalytic activity">
    <reaction evidence="1 16">
        <text>(R)-pantothenate + ATP = (R)-4'-phosphopantothenate + ADP + H(+)</text>
        <dbReference type="Rhea" id="RHEA:16373"/>
        <dbReference type="ChEBI" id="CHEBI:10986"/>
        <dbReference type="ChEBI" id="CHEBI:15378"/>
        <dbReference type="ChEBI" id="CHEBI:29032"/>
        <dbReference type="ChEBI" id="CHEBI:30616"/>
        <dbReference type="ChEBI" id="CHEBI:456216"/>
        <dbReference type="EC" id="2.7.1.33"/>
    </reaction>
</comment>
<evidence type="ECO:0000256" key="16">
    <source>
        <dbReference type="HAMAP-Rule" id="MF_01274"/>
    </source>
</evidence>
<dbReference type="GO" id="GO:0005524">
    <property type="term" value="F:ATP binding"/>
    <property type="evidence" value="ECO:0007669"/>
    <property type="project" value="UniProtKB-UniRule"/>
</dbReference>
<dbReference type="STRING" id="1223802.SUTH_00048"/>
<feature type="binding site" evidence="16">
    <location>
        <begin position="6"/>
        <end position="13"/>
    </location>
    <ligand>
        <name>ATP</name>
        <dbReference type="ChEBI" id="CHEBI:30616"/>
    </ligand>
</feature>
<dbReference type="PANTHER" id="PTHR34265">
    <property type="entry name" value="TYPE III PANTOTHENATE KINASE"/>
    <property type="match status" value="1"/>
</dbReference>
<dbReference type="AlphaFoldDB" id="W0SDQ9"/>
<gene>
    <name evidence="16" type="primary">coaX</name>
    <name evidence="17" type="ORF">SUTH_00048</name>
</gene>
<dbReference type="EC" id="2.7.1.33" evidence="6 16"/>
<dbReference type="InterPro" id="IPR004619">
    <property type="entry name" value="Type_III_PanK"/>
</dbReference>
<keyword evidence="13 16" id="KW-0173">Coenzyme A biosynthesis</keyword>
<dbReference type="OrthoDB" id="9781305at2"/>
<name>W0SDQ9_9PROT</name>
<reference evidence="17 18" key="1">
    <citation type="journal article" date="2014" name="Syst. Appl. Microbiol.">
        <title>Complete genomes of freshwater sulfur oxidizers Sulfuricella denitrificans skB26 and Sulfuritalea hydrogenivorans sk43H: genetic insights into the sulfur oxidation pathway of betaproteobacteria.</title>
        <authorList>
            <person name="Watanabe T."/>
            <person name="Kojima H."/>
            <person name="Fukui M."/>
        </authorList>
    </citation>
    <scope>NUCLEOTIDE SEQUENCE [LARGE SCALE GENOMIC DNA]</scope>
    <source>
        <strain evidence="17">DSM22779</strain>
    </source>
</reference>
<keyword evidence="18" id="KW-1185">Reference proteome</keyword>
<dbReference type="GO" id="GO:0004594">
    <property type="term" value="F:pantothenate kinase activity"/>
    <property type="evidence" value="ECO:0007669"/>
    <property type="project" value="UniProtKB-UniRule"/>
</dbReference>
<evidence type="ECO:0000256" key="1">
    <source>
        <dbReference type="ARBA" id="ARBA00001206"/>
    </source>
</evidence>
<feature type="active site" description="Proton acceptor" evidence="16">
    <location>
        <position position="97"/>
    </location>
</feature>
<dbReference type="PANTHER" id="PTHR34265:SF1">
    <property type="entry name" value="TYPE III PANTOTHENATE KINASE"/>
    <property type="match status" value="1"/>
</dbReference>
<dbReference type="EMBL" id="AP012547">
    <property type="protein sequence ID" value="BAO27868.1"/>
    <property type="molecule type" value="Genomic_DNA"/>
</dbReference>
<dbReference type="NCBIfam" id="TIGR00671">
    <property type="entry name" value="baf"/>
    <property type="match status" value="1"/>
</dbReference>
<evidence type="ECO:0000256" key="15">
    <source>
        <dbReference type="ARBA" id="ARBA00040883"/>
    </source>
</evidence>
<dbReference type="Pfam" id="PF03309">
    <property type="entry name" value="Pan_kinase"/>
    <property type="match status" value="1"/>
</dbReference>
<sequence>MLLCLDAGNTRLKYGIFDGRGWRVQKAAGHDALEGLAATLPAAPERIVACNVAGDAMRRRIEGLAATLGIPLDWLASTHAACGVKNGYDKPQQLGADRWAALIAARGLHEGPALVVMAGTATTIDALDGDGVFRGGFILPGLALMRASLARNTADLPHAAGHYRARPTNTDDAIVSGAIHATLGAIERLHATLGSEAPCLLSGGAAAELAPHMSLPCRLVDNLVLEGLARYGRMNA</sequence>
<keyword evidence="8 16" id="KW-0808">Transferase</keyword>
<organism evidence="17 18">
    <name type="scientific">Sulfuritalea hydrogenivorans sk43H</name>
    <dbReference type="NCBI Taxonomy" id="1223802"/>
    <lineage>
        <taxon>Bacteria</taxon>
        <taxon>Pseudomonadati</taxon>
        <taxon>Pseudomonadota</taxon>
        <taxon>Betaproteobacteria</taxon>
        <taxon>Nitrosomonadales</taxon>
        <taxon>Sterolibacteriaceae</taxon>
        <taxon>Sulfuritalea</taxon>
    </lineage>
</organism>
<comment type="cofactor">
    <cofactor evidence="2">
        <name>K(+)</name>
        <dbReference type="ChEBI" id="CHEBI:29103"/>
    </cofactor>
</comment>
<accession>W0SDQ9</accession>
<keyword evidence="10 16" id="KW-0418">Kinase</keyword>
<dbReference type="Proteomes" id="UP000031637">
    <property type="component" value="Chromosome"/>
</dbReference>
<dbReference type="GO" id="GO:0005737">
    <property type="term" value="C:cytoplasm"/>
    <property type="evidence" value="ECO:0007669"/>
    <property type="project" value="UniProtKB-SubCell"/>
</dbReference>
<dbReference type="HAMAP" id="MF_01274">
    <property type="entry name" value="Pantothen_kinase_3"/>
    <property type="match status" value="1"/>
</dbReference>
<keyword evidence="12 16" id="KW-0630">Potassium</keyword>
<evidence type="ECO:0000256" key="2">
    <source>
        <dbReference type="ARBA" id="ARBA00001958"/>
    </source>
</evidence>
<evidence type="ECO:0000313" key="18">
    <source>
        <dbReference type="Proteomes" id="UP000031637"/>
    </source>
</evidence>
<keyword evidence="7 16" id="KW-0963">Cytoplasm</keyword>
<dbReference type="SUPFAM" id="SSF53067">
    <property type="entry name" value="Actin-like ATPase domain"/>
    <property type="match status" value="2"/>
</dbReference>
<keyword evidence="11 16" id="KW-0067">ATP-binding</keyword>
<feature type="binding site" evidence="16">
    <location>
        <begin position="95"/>
        <end position="98"/>
    </location>
    <ligand>
        <name>substrate</name>
    </ligand>
</feature>
<feature type="binding site" evidence="16">
    <location>
        <position position="88"/>
    </location>
    <ligand>
        <name>substrate</name>
    </ligand>
</feature>
<dbReference type="HOGENOM" id="CLU_066627_0_0_4"/>
<evidence type="ECO:0000256" key="3">
    <source>
        <dbReference type="ARBA" id="ARBA00004496"/>
    </source>
</evidence>
<evidence type="ECO:0000256" key="9">
    <source>
        <dbReference type="ARBA" id="ARBA00022741"/>
    </source>
</evidence>
<evidence type="ECO:0000256" key="6">
    <source>
        <dbReference type="ARBA" id="ARBA00012102"/>
    </source>
</evidence>
<dbReference type="Gene3D" id="3.30.420.40">
    <property type="match status" value="2"/>
</dbReference>
<evidence type="ECO:0000256" key="8">
    <source>
        <dbReference type="ARBA" id="ARBA00022679"/>
    </source>
</evidence>
<evidence type="ECO:0000256" key="10">
    <source>
        <dbReference type="ARBA" id="ARBA00022777"/>
    </source>
</evidence>
<keyword evidence="9 16" id="KW-0547">Nucleotide-binding</keyword>
<dbReference type="InterPro" id="IPR043129">
    <property type="entry name" value="ATPase_NBD"/>
</dbReference>
<evidence type="ECO:0000256" key="7">
    <source>
        <dbReference type="ARBA" id="ARBA00022490"/>
    </source>
</evidence>
<dbReference type="CDD" id="cd24015">
    <property type="entry name" value="ASKHA_NBD_PanK-III"/>
    <property type="match status" value="1"/>
</dbReference>
<comment type="subcellular location">
    <subcellularLocation>
        <location evidence="3 16">Cytoplasm</location>
    </subcellularLocation>
</comment>
<comment type="function">
    <text evidence="16">Catalyzes the phosphorylation of pantothenate (Pan), the first step in CoA biosynthesis.</text>
</comment>
<evidence type="ECO:0000256" key="4">
    <source>
        <dbReference type="ARBA" id="ARBA00005225"/>
    </source>
</evidence>
<evidence type="ECO:0000313" key="17">
    <source>
        <dbReference type="EMBL" id="BAO27868.1"/>
    </source>
</evidence>